<dbReference type="GO" id="GO:0044194">
    <property type="term" value="C:cytolytic granule"/>
    <property type="evidence" value="ECO:0007669"/>
    <property type="project" value="UniProtKB-ARBA"/>
</dbReference>
<feature type="chain" id="PRO_5029930593" description="NAD(P)(+)--arginine ADP-ribosyltransferase" evidence="10">
    <location>
        <begin position="17"/>
        <end position="302"/>
    </location>
</feature>
<feature type="non-terminal residue" evidence="11">
    <location>
        <position position="302"/>
    </location>
</feature>
<feature type="signal peptide" evidence="10">
    <location>
        <begin position="1"/>
        <end position="16"/>
    </location>
</feature>
<keyword evidence="3 10" id="KW-0808">Transferase</keyword>
<name>A0A7L2YTT9_JACJC</name>
<dbReference type="PROSITE" id="PS01291">
    <property type="entry name" value="ART"/>
    <property type="match status" value="1"/>
</dbReference>
<dbReference type="AlphaFoldDB" id="A0A7L2YTT9"/>
<sequence length="302" mass="34179">MEHLVLGLVLVAGTLATGNPLQQQNQRAIEEKVLDMAPSTFDDQYRGCSRMMEEELGELNRTEFNNNRVYAEAWTQAAAEWRNRGGRVPQAPSLGTEQAVAILAYTMHGRLFQTFNAAVREAGRSRREYLDKFHFKVLHFLLTQALSNLKRAQPHRCHHVYRGVLGIRFTARRQDLVRFGQFTSTSLQNKSALDFGQDTFFSVYTCYGVPIRDFSLYPNEDEVLIPPYETFEVTNVTRHGDRACIHLHSRDAFSNYSCEWLKEKRCQDTPCDIRAGSSIVGDTPLLWGLLLAATALAAMGGP</sequence>
<dbReference type="InterPro" id="IPR000768">
    <property type="entry name" value="ART"/>
</dbReference>
<evidence type="ECO:0000256" key="4">
    <source>
        <dbReference type="ARBA" id="ARBA00022695"/>
    </source>
</evidence>
<dbReference type="OrthoDB" id="423533at2759"/>
<dbReference type="PROSITE" id="PS51996">
    <property type="entry name" value="TR_MART"/>
    <property type="match status" value="1"/>
</dbReference>
<protein>
    <recommendedName>
        <fullName evidence="10">NAD(P)(+)--arginine ADP-ribosyltransferase</fullName>
        <ecNumber evidence="10">2.4.2.31</ecNumber>
    </recommendedName>
    <alternativeName>
        <fullName evidence="10">Mono(ADP-ribosyl)transferase</fullName>
    </alternativeName>
</protein>
<evidence type="ECO:0000256" key="8">
    <source>
        <dbReference type="ARBA" id="ARBA00023157"/>
    </source>
</evidence>
<evidence type="ECO:0000256" key="7">
    <source>
        <dbReference type="ARBA" id="ARBA00023027"/>
    </source>
</evidence>
<dbReference type="FunFam" id="3.90.176.10:FF:000001">
    <property type="entry name" value="NAD(P)(+)--arginine ADP-ribosyltransferase"/>
    <property type="match status" value="1"/>
</dbReference>
<comment type="similarity">
    <text evidence="1 10">Belongs to the Arg-specific ADP-ribosyltransferase family.</text>
</comment>
<evidence type="ECO:0000256" key="6">
    <source>
        <dbReference type="ARBA" id="ARBA00022857"/>
    </source>
</evidence>
<keyword evidence="4" id="KW-0548">Nucleotidyltransferase</keyword>
<keyword evidence="8" id="KW-1015">Disulfide bond</keyword>
<organism evidence="11 12">
    <name type="scientific">Jacana jacana</name>
    <name type="common">Wattled jacana</name>
    <name type="synonym">Parra jacana</name>
    <dbReference type="NCBI Taxonomy" id="54508"/>
    <lineage>
        <taxon>Eukaryota</taxon>
        <taxon>Metazoa</taxon>
        <taxon>Chordata</taxon>
        <taxon>Craniata</taxon>
        <taxon>Vertebrata</taxon>
        <taxon>Euteleostomi</taxon>
        <taxon>Archelosauria</taxon>
        <taxon>Archosauria</taxon>
        <taxon>Dinosauria</taxon>
        <taxon>Saurischia</taxon>
        <taxon>Theropoda</taxon>
        <taxon>Coelurosauria</taxon>
        <taxon>Aves</taxon>
        <taxon>Neognathae</taxon>
        <taxon>Neoaves</taxon>
        <taxon>Charadriiformes</taxon>
        <taxon>Jacanidae</taxon>
        <taxon>Jacana</taxon>
    </lineage>
</organism>
<dbReference type="GO" id="GO:0106274">
    <property type="term" value="F:NAD+-protein-arginine ADP-ribosyltransferase activity"/>
    <property type="evidence" value="ECO:0007669"/>
    <property type="project" value="UniProtKB-EC"/>
</dbReference>
<dbReference type="GO" id="GO:0046677">
    <property type="term" value="P:response to antibiotic"/>
    <property type="evidence" value="ECO:0007669"/>
    <property type="project" value="UniProtKB-ARBA"/>
</dbReference>
<reference evidence="11 12" key="1">
    <citation type="submission" date="2019-09" db="EMBL/GenBank/DDBJ databases">
        <title>Bird 10,000 Genomes (B10K) Project - Family phase.</title>
        <authorList>
            <person name="Zhang G."/>
        </authorList>
    </citation>
    <scope>NUCLEOTIDE SEQUENCE [LARGE SCALE GENOMIC DNA]</scope>
    <source>
        <strain evidence="11">B10K-DU-002-59</strain>
        <tissue evidence="11">Muscle</tissue>
    </source>
</reference>
<evidence type="ECO:0000256" key="9">
    <source>
        <dbReference type="ARBA" id="ARBA00047597"/>
    </source>
</evidence>
<dbReference type="Pfam" id="PF01129">
    <property type="entry name" value="ART"/>
    <property type="match status" value="1"/>
</dbReference>
<dbReference type="EC" id="2.4.2.31" evidence="10"/>
<evidence type="ECO:0000256" key="2">
    <source>
        <dbReference type="ARBA" id="ARBA00022676"/>
    </source>
</evidence>
<evidence type="ECO:0000256" key="3">
    <source>
        <dbReference type="ARBA" id="ARBA00022679"/>
    </source>
</evidence>
<dbReference type="PRINTS" id="PR00970">
    <property type="entry name" value="RIBTRNSFRASE"/>
</dbReference>
<evidence type="ECO:0000256" key="5">
    <source>
        <dbReference type="ARBA" id="ARBA00022729"/>
    </source>
</evidence>
<keyword evidence="5 10" id="KW-0732">Signal</keyword>
<dbReference type="GO" id="GO:0016779">
    <property type="term" value="F:nucleotidyltransferase activity"/>
    <property type="evidence" value="ECO:0007669"/>
    <property type="project" value="UniProtKB-KW"/>
</dbReference>
<keyword evidence="6 10" id="KW-0521">NADP</keyword>
<dbReference type="PANTHER" id="PTHR10339">
    <property type="entry name" value="ADP-RIBOSYLTRANSFERASE"/>
    <property type="match status" value="1"/>
</dbReference>
<comment type="catalytic activity">
    <reaction evidence="9 10">
        <text>L-arginyl-[protein] + NAD(+) = N(omega)-(ADP-D-ribosyl)-L-arginyl-[protein] + nicotinamide + H(+)</text>
        <dbReference type="Rhea" id="RHEA:19149"/>
        <dbReference type="Rhea" id="RHEA-COMP:10532"/>
        <dbReference type="Rhea" id="RHEA-COMP:15087"/>
        <dbReference type="ChEBI" id="CHEBI:15378"/>
        <dbReference type="ChEBI" id="CHEBI:17154"/>
        <dbReference type="ChEBI" id="CHEBI:29965"/>
        <dbReference type="ChEBI" id="CHEBI:57540"/>
        <dbReference type="ChEBI" id="CHEBI:142554"/>
        <dbReference type="EC" id="2.4.2.31"/>
    </reaction>
</comment>
<evidence type="ECO:0000313" key="11">
    <source>
        <dbReference type="EMBL" id="NXS98221.1"/>
    </source>
</evidence>
<evidence type="ECO:0000256" key="1">
    <source>
        <dbReference type="ARBA" id="ARBA00009558"/>
    </source>
</evidence>
<feature type="non-terminal residue" evidence="11">
    <location>
        <position position="1"/>
    </location>
</feature>
<dbReference type="InterPro" id="IPR050999">
    <property type="entry name" value="ADP-ribosyltransferase_ARG"/>
</dbReference>
<keyword evidence="7 10" id="KW-0520">NAD</keyword>
<dbReference type="EMBL" id="VZTM01024830">
    <property type="protein sequence ID" value="NXS98221.1"/>
    <property type="molecule type" value="Genomic_DNA"/>
</dbReference>
<evidence type="ECO:0000256" key="10">
    <source>
        <dbReference type="RuleBase" id="RU361228"/>
    </source>
</evidence>
<dbReference type="PANTHER" id="PTHR10339:SF19">
    <property type="entry name" value="GPI-LINKED NAD(P)(+)--ARGININE ADP-RIBOSYLTRANSFERASE 1"/>
    <property type="match status" value="1"/>
</dbReference>
<dbReference type="Gene3D" id="3.90.176.10">
    <property type="entry name" value="Toxin ADP-ribosyltransferase, Chain A, domain 1"/>
    <property type="match status" value="1"/>
</dbReference>
<proteinExistence type="inferred from homology"/>
<dbReference type="Proteomes" id="UP000550086">
    <property type="component" value="Unassembled WGS sequence"/>
</dbReference>
<keyword evidence="12" id="KW-1185">Reference proteome</keyword>
<evidence type="ECO:0000313" key="12">
    <source>
        <dbReference type="Proteomes" id="UP000550086"/>
    </source>
</evidence>
<comment type="caution">
    <text evidence="11">The sequence shown here is derived from an EMBL/GenBank/DDBJ whole genome shotgun (WGS) entry which is preliminary data.</text>
</comment>
<gene>
    <name evidence="11" type="primary">Madprt_1</name>
    <name evidence="11" type="ORF">JACJAC_R07591</name>
</gene>
<dbReference type="GO" id="GO:0003950">
    <property type="term" value="F:NAD+ poly-ADP-ribosyltransferase activity"/>
    <property type="evidence" value="ECO:0007669"/>
    <property type="project" value="TreeGrafter"/>
</dbReference>
<keyword evidence="2 10" id="KW-0328">Glycosyltransferase</keyword>
<dbReference type="GO" id="GO:0005615">
    <property type="term" value="C:extracellular space"/>
    <property type="evidence" value="ECO:0007669"/>
    <property type="project" value="UniProtKB-ARBA"/>
</dbReference>
<dbReference type="SUPFAM" id="SSF56399">
    <property type="entry name" value="ADP-ribosylation"/>
    <property type="match status" value="1"/>
</dbReference>
<accession>A0A7L2YTT9</accession>